<keyword evidence="6" id="KW-0804">Transcription</keyword>
<evidence type="ECO:0000313" key="12">
    <source>
        <dbReference type="Proteomes" id="UP001652600"/>
    </source>
</evidence>
<dbReference type="InterPro" id="IPR013088">
    <property type="entry name" value="Znf_NHR/GATA"/>
</dbReference>
<feature type="compositionally biased region" description="Basic and acidic residues" evidence="9">
    <location>
        <begin position="65"/>
        <end position="76"/>
    </location>
</feature>
<dbReference type="PROSITE" id="PS00344">
    <property type="entry name" value="GATA_ZN_FINGER_1"/>
    <property type="match status" value="1"/>
</dbReference>
<gene>
    <name evidence="13" type="primary">LOC103485050</name>
    <name evidence="11" type="synonym">103485050</name>
</gene>
<evidence type="ECO:0000256" key="4">
    <source>
        <dbReference type="ARBA" id="ARBA00023015"/>
    </source>
</evidence>
<accession>A0A1S3B2I6</accession>
<dbReference type="PANTHER" id="PTHR46813">
    <property type="entry name" value="GATA TRANSCRIPTION FACTOR 18"/>
    <property type="match status" value="1"/>
</dbReference>
<dbReference type="EnsemblPlants" id="MELO3C007831.2.1">
    <property type="protein sequence ID" value="MELO3C007831.2.1"/>
    <property type="gene ID" value="MELO3C007831.2"/>
</dbReference>
<dbReference type="SUPFAM" id="SSF57716">
    <property type="entry name" value="Glucocorticoid receptor-like (DNA-binding domain)"/>
    <property type="match status" value="1"/>
</dbReference>
<evidence type="ECO:0000256" key="5">
    <source>
        <dbReference type="ARBA" id="ARBA00023125"/>
    </source>
</evidence>
<evidence type="ECO:0000256" key="2">
    <source>
        <dbReference type="ARBA" id="ARBA00022771"/>
    </source>
</evidence>
<dbReference type="KEGG" id="cmo:103485050"/>
<evidence type="ECO:0000259" key="10">
    <source>
        <dbReference type="PROSITE" id="PS50114"/>
    </source>
</evidence>
<keyword evidence="12" id="KW-1185">Reference proteome</keyword>
<dbReference type="Proteomes" id="UP001652600">
    <property type="component" value="Chromosome 8"/>
</dbReference>
<evidence type="ECO:0000256" key="9">
    <source>
        <dbReference type="SAM" id="MobiDB-lite"/>
    </source>
</evidence>
<dbReference type="eggNOG" id="KOG1601">
    <property type="taxonomic scope" value="Eukaryota"/>
</dbReference>
<protein>
    <submittedName>
        <fullName evidence="13">GATA transcription factor 18</fullName>
    </submittedName>
</protein>
<dbReference type="Pfam" id="PF00320">
    <property type="entry name" value="GATA"/>
    <property type="match status" value="1"/>
</dbReference>
<dbReference type="SMR" id="A0A1S3B2I6"/>
<dbReference type="PROSITE" id="PS50114">
    <property type="entry name" value="GATA_ZN_FINGER_2"/>
    <property type="match status" value="1"/>
</dbReference>
<dbReference type="Gene3D" id="3.30.50.10">
    <property type="entry name" value="Erythroid Transcription Factor GATA-1, subunit A"/>
    <property type="match status" value="1"/>
</dbReference>
<dbReference type="GO" id="GO:0043565">
    <property type="term" value="F:sequence-specific DNA binding"/>
    <property type="evidence" value="ECO:0007669"/>
    <property type="project" value="InterPro"/>
</dbReference>
<dbReference type="InParanoid" id="A0A1S3B2I6"/>
<sequence>MMQRCGSYQCYSAGECSCNGYYGQQGTYFSLPTYNNYYETEHYSFESSSPVDCTLSLGTPSTRMTEYDEKRREEQHSASNFTWDLPRTKHPHSSKTTRRSSANSGSDKSNANNGDQMFARHCANCDTTTTPLWRNGPSGPKSLCNACGIRYKKEERKAASSGQQANSMYRNEASSWLQHHSHSQRTPRFSHGIANELNPSVAFLTWSLNDTEQPQLYYDFTS</sequence>
<evidence type="ECO:0000313" key="13">
    <source>
        <dbReference type="RefSeq" id="XP_008440715.1"/>
    </source>
</evidence>
<dbReference type="InterPro" id="IPR000679">
    <property type="entry name" value="Znf_GATA"/>
</dbReference>
<dbReference type="GeneID" id="103485050"/>
<keyword evidence="3" id="KW-0862">Zinc</keyword>
<feature type="compositionally biased region" description="Basic residues" evidence="9">
    <location>
        <begin position="88"/>
        <end position="98"/>
    </location>
</feature>
<name>A0A1S3B2I6_CUCME</name>
<comment type="similarity">
    <text evidence="7">Belongs to the type IV zinc-finger family. Class B subfamily.</text>
</comment>
<reference evidence="11" key="1">
    <citation type="submission" date="2023-03" db="UniProtKB">
        <authorList>
            <consortium name="EnsemblPlants"/>
        </authorList>
    </citation>
    <scope>IDENTIFICATION</scope>
</reference>
<keyword evidence="1" id="KW-0479">Metal-binding</keyword>
<keyword evidence="4" id="KW-0805">Transcription regulation</keyword>
<feature type="compositionally biased region" description="Polar residues" evidence="9">
    <location>
        <begin position="99"/>
        <end position="115"/>
    </location>
</feature>
<dbReference type="GO" id="GO:0006355">
    <property type="term" value="P:regulation of DNA-templated transcription"/>
    <property type="evidence" value="ECO:0007669"/>
    <property type="project" value="InterPro"/>
</dbReference>
<dbReference type="OrthoDB" id="2162994at2759"/>
<proteinExistence type="inferred from homology"/>
<evidence type="ECO:0000313" key="11">
    <source>
        <dbReference type="EnsemblPlants" id="MELO3C007831.2.1"/>
    </source>
</evidence>
<reference evidence="13" key="2">
    <citation type="submission" date="2025-04" db="UniProtKB">
        <authorList>
            <consortium name="RefSeq"/>
        </authorList>
    </citation>
    <scope>IDENTIFICATION</scope>
</reference>
<evidence type="ECO:0000256" key="6">
    <source>
        <dbReference type="ARBA" id="ARBA00023163"/>
    </source>
</evidence>
<dbReference type="CDD" id="cd00202">
    <property type="entry name" value="ZnF_GATA"/>
    <property type="match status" value="1"/>
</dbReference>
<feature type="domain" description="GATA-type" evidence="10">
    <location>
        <begin position="116"/>
        <end position="152"/>
    </location>
</feature>
<dbReference type="SMART" id="SM00401">
    <property type="entry name" value="ZnF_GATA"/>
    <property type="match status" value="1"/>
</dbReference>
<dbReference type="Gramene" id="MELO3C007831.2.1">
    <property type="protein sequence ID" value="MELO3C007831.2.1"/>
    <property type="gene ID" value="MELO3C007831.2"/>
</dbReference>
<organism evidence="12 13">
    <name type="scientific">Cucumis melo</name>
    <name type="common">Muskmelon</name>
    <dbReference type="NCBI Taxonomy" id="3656"/>
    <lineage>
        <taxon>Eukaryota</taxon>
        <taxon>Viridiplantae</taxon>
        <taxon>Streptophyta</taxon>
        <taxon>Embryophyta</taxon>
        <taxon>Tracheophyta</taxon>
        <taxon>Spermatophyta</taxon>
        <taxon>Magnoliopsida</taxon>
        <taxon>eudicotyledons</taxon>
        <taxon>Gunneridae</taxon>
        <taxon>Pentapetalae</taxon>
        <taxon>rosids</taxon>
        <taxon>fabids</taxon>
        <taxon>Cucurbitales</taxon>
        <taxon>Cucurbitaceae</taxon>
        <taxon>Benincaseae</taxon>
        <taxon>Cucumis</taxon>
    </lineage>
</organism>
<dbReference type="PANTHER" id="PTHR46813:SF16">
    <property type="entry name" value="GATA TRANSCRIPTION FACTOR 18"/>
    <property type="match status" value="1"/>
</dbReference>
<dbReference type="AlphaFoldDB" id="A0A1S3B2I6"/>
<dbReference type="RefSeq" id="XP_008440715.1">
    <property type="nucleotide sequence ID" value="XM_008442493.2"/>
</dbReference>
<dbReference type="GO" id="GO:0008270">
    <property type="term" value="F:zinc ion binding"/>
    <property type="evidence" value="ECO:0007669"/>
    <property type="project" value="UniProtKB-KW"/>
</dbReference>
<keyword evidence="5" id="KW-0238">DNA-binding</keyword>
<evidence type="ECO:0000256" key="7">
    <source>
        <dbReference type="ARBA" id="ARBA00024019"/>
    </source>
</evidence>
<feature type="region of interest" description="Disordered" evidence="9">
    <location>
        <begin position="64"/>
        <end position="115"/>
    </location>
</feature>
<evidence type="ECO:0000256" key="3">
    <source>
        <dbReference type="ARBA" id="ARBA00022833"/>
    </source>
</evidence>
<evidence type="ECO:0000256" key="8">
    <source>
        <dbReference type="PROSITE-ProRule" id="PRU00094"/>
    </source>
</evidence>
<evidence type="ECO:0000256" key="1">
    <source>
        <dbReference type="ARBA" id="ARBA00022723"/>
    </source>
</evidence>
<keyword evidence="2 8" id="KW-0863">Zinc-finger</keyword>